<feature type="transmembrane region" description="Helical" evidence="1">
    <location>
        <begin position="85"/>
        <end position="102"/>
    </location>
</feature>
<dbReference type="Pfam" id="PF11239">
    <property type="entry name" value="DUF3040"/>
    <property type="match status" value="1"/>
</dbReference>
<sequence>MTVTQSETKTRDAVACGHRCRNRSRNELSHLEEGPDRIMAIQDFEKRQLAEIEQHLADESPELAQKLAALGTAEAGTRHSIKSSVVMTAMYVAGLTLIIAGVQVSSVLVIVLGALLTAAVPVATGWHTWRTRT</sequence>
<evidence type="ECO:0000313" key="2">
    <source>
        <dbReference type="EMBL" id="NGY65102.1"/>
    </source>
</evidence>
<dbReference type="EMBL" id="JAAMPJ010000015">
    <property type="protein sequence ID" value="NGY65102.1"/>
    <property type="molecule type" value="Genomic_DNA"/>
</dbReference>
<dbReference type="RefSeq" id="WP_166053932.1">
    <property type="nucleotide sequence ID" value="NZ_JAAMPJ010000015.1"/>
</dbReference>
<accession>A0A7C9S0W9</accession>
<gene>
    <name evidence="2" type="ORF">G7043_39945</name>
</gene>
<organism evidence="2 3">
    <name type="scientific">Lentzea alba</name>
    <dbReference type="NCBI Taxonomy" id="2714351"/>
    <lineage>
        <taxon>Bacteria</taxon>
        <taxon>Bacillati</taxon>
        <taxon>Actinomycetota</taxon>
        <taxon>Actinomycetes</taxon>
        <taxon>Pseudonocardiales</taxon>
        <taxon>Pseudonocardiaceae</taxon>
        <taxon>Lentzea</taxon>
    </lineage>
</organism>
<keyword evidence="1" id="KW-0812">Transmembrane</keyword>
<evidence type="ECO:0000256" key="1">
    <source>
        <dbReference type="SAM" id="Phobius"/>
    </source>
</evidence>
<protein>
    <submittedName>
        <fullName evidence="2">DUF3040 domain-containing protein</fullName>
    </submittedName>
</protein>
<evidence type="ECO:0000313" key="3">
    <source>
        <dbReference type="Proteomes" id="UP000481360"/>
    </source>
</evidence>
<keyword evidence="1" id="KW-1133">Transmembrane helix</keyword>
<feature type="transmembrane region" description="Helical" evidence="1">
    <location>
        <begin position="108"/>
        <end position="129"/>
    </location>
</feature>
<dbReference type="InterPro" id="IPR021401">
    <property type="entry name" value="DUF3040"/>
</dbReference>
<comment type="caution">
    <text evidence="2">The sequence shown here is derived from an EMBL/GenBank/DDBJ whole genome shotgun (WGS) entry which is preliminary data.</text>
</comment>
<dbReference type="AlphaFoldDB" id="A0A7C9S0W9"/>
<reference evidence="2 3" key="1">
    <citation type="submission" date="2020-03" db="EMBL/GenBank/DDBJ databases">
        <title>Isolation and identification of active actinomycetes.</title>
        <authorList>
            <person name="Sun X."/>
        </authorList>
    </citation>
    <scope>NUCLEOTIDE SEQUENCE [LARGE SCALE GENOMIC DNA]</scope>
    <source>
        <strain evidence="2 3">NEAU-D13</strain>
    </source>
</reference>
<name>A0A7C9S0W9_9PSEU</name>
<proteinExistence type="predicted"/>
<keyword evidence="3" id="KW-1185">Reference proteome</keyword>
<keyword evidence="1" id="KW-0472">Membrane</keyword>
<dbReference type="Proteomes" id="UP000481360">
    <property type="component" value="Unassembled WGS sequence"/>
</dbReference>